<dbReference type="Proteomes" id="UP001212152">
    <property type="component" value="Unassembled WGS sequence"/>
</dbReference>
<reference evidence="2" key="1">
    <citation type="submission" date="2020-05" db="EMBL/GenBank/DDBJ databases">
        <title>Phylogenomic resolution of chytrid fungi.</title>
        <authorList>
            <person name="Stajich J.E."/>
            <person name="Amses K."/>
            <person name="Simmons R."/>
            <person name="Seto K."/>
            <person name="Myers J."/>
            <person name="Bonds A."/>
            <person name="Quandt C.A."/>
            <person name="Barry K."/>
            <person name="Liu P."/>
            <person name="Grigoriev I."/>
            <person name="Longcore J.E."/>
            <person name="James T.Y."/>
        </authorList>
    </citation>
    <scope>NUCLEOTIDE SEQUENCE</scope>
    <source>
        <strain evidence="2">JEL0379</strain>
    </source>
</reference>
<protein>
    <submittedName>
        <fullName evidence="2">Uncharacterized protein</fullName>
    </submittedName>
</protein>
<comment type="caution">
    <text evidence="2">The sequence shown here is derived from an EMBL/GenBank/DDBJ whole genome shotgun (WGS) entry which is preliminary data.</text>
</comment>
<gene>
    <name evidence="2" type="ORF">HDU87_000934</name>
</gene>
<dbReference type="AlphaFoldDB" id="A0AAD5TCD0"/>
<accession>A0AAD5TCD0</accession>
<sequence length="182" mass="20182">MASSSLDQQQLLDSRPVPQAHEQHRQRPAAGTTKKDLKVVDASYDAGLEWLHCGRCFEYDHAIQCPIGGSPRAMGAGSSFTAFYVTNSCETCMRQENAGAGSKTPINPQEDHKCPVCGQRASIVELVTEVPEEVEKIFVPAVVHLEDALKVWKLQYGNAVQLIRYLKLKTTDYARKYSEAAR</sequence>
<proteinExistence type="predicted"/>
<feature type="compositionally biased region" description="Low complexity" evidence="1">
    <location>
        <begin position="1"/>
        <end position="14"/>
    </location>
</feature>
<evidence type="ECO:0000313" key="3">
    <source>
        <dbReference type="Proteomes" id="UP001212152"/>
    </source>
</evidence>
<evidence type="ECO:0000313" key="2">
    <source>
        <dbReference type="EMBL" id="KAJ3168775.1"/>
    </source>
</evidence>
<evidence type="ECO:0000256" key="1">
    <source>
        <dbReference type="SAM" id="MobiDB-lite"/>
    </source>
</evidence>
<feature type="region of interest" description="Disordered" evidence="1">
    <location>
        <begin position="1"/>
        <end position="35"/>
    </location>
</feature>
<dbReference type="EMBL" id="JADGJQ010000115">
    <property type="protein sequence ID" value="KAJ3168775.1"/>
    <property type="molecule type" value="Genomic_DNA"/>
</dbReference>
<keyword evidence="3" id="KW-1185">Reference proteome</keyword>
<name>A0AAD5TCD0_9FUNG</name>
<organism evidence="2 3">
    <name type="scientific">Geranomyces variabilis</name>
    <dbReference type="NCBI Taxonomy" id="109894"/>
    <lineage>
        <taxon>Eukaryota</taxon>
        <taxon>Fungi</taxon>
        <taxon>Fungi incertae sedis</taxon>
        <taxon>Chytridiomycota</taxon>
        <taxon>Chytridiomycota incertae sedis</taxon>
        <taxon>Chytridiomycetes</taxon>
        <taxon>Spizellomycetales</taxon>
        <taxon>Powellomycetaceae</taxon>
        <taxon>Geranomyces</taxon>
    </lineage>
</organism>